<evidence type="ECO:0000256" key="1">
    <source>
        <dbReference type="SAM" id="MobiDB-lite"/>
    </source>
</evidence>
<proteinExistence type="predicted"/>
<accession>A0A7G9QWM1</accession>
<feature type="compositionally biased region" description="Low complexity" evidence="1">
    <location>
        <begin position="667"/>
        <end position="678"/>
    </location>
</feature>
<dbReference type="EMBL" id="CP060711">
    <property type="protein sequence ID" value="QNN47746.1"/>
    <property type="molecule type" value="Genomic_DNA"/>
</dbReference>
<feature type="compositionally biased region" description="Gly residues" evidence="1">
    <location>
        <begin position="256"/>
        <end position="280"/>
    </location>
</feature>
<dbReference type="RefSeq" id="WP_187571490.1">
    <property type="nucleotide sequence ID" value="NZ_CP060711.1"/>
</dbReference>
<name>A0A7G9QWM1_9GAMM</name>
<organism evidence="2 3">
    <name type="scientific">Thermomonas brevis</name>
    <dbReference type="NCBI Taxonomy" id="215691"/>
    <lineage>
        <taxon>Bacteria</taxon>
        <taxon>Pseudomonadati</taxon>
        <taxon>Pseudomonadota</taxon>
        <taxon>Gammaproteobacteria</taxon>
        <taxon>Lysobacterales</taxon>
        <taxon>Lysobacteraceae</taxon>
        <taxon>Thermomonas</taxon>
    </lineage>
</organism>
<evidence type="ECO:0000313" key="3">
    <source>
        <dbReference type="Proteomes" id="UP000515977"/>
    </source>
</evidence>
<dbReference type="Proteomes" id="UP000515977">
    <property type="component" value="Chromosome"/>
</dbReference>
<feature type="region of interest" description="Disordered" evidence="1">
    <location>
        <begin position="665"/>
        <end position="688"/>
    </location>
</feature>
<dbReference type="AlphaFoldDB" id="A0A7G9QWM1"/>
<dbReference type="KEGG" id="tbv:H9L17_06340"/>
<keyword evidence="3" id="KW-1185">Reference proteome</keyword>
<sequence length="788" mass="84706">MPASTFPTSQTTTLAEAALPRRARHALERLLVDVRAEMGQQLPQLLQDAELALARTAPGNDPKLEAARFSSMRSLGGGAAAVTRRFMAQIEGSLAHLQAARRKHADPSDMPPVLTLSLLDEEAVSDQSVLENMANRIEARNSLGLQLLGQRFGVLAGAPAFDGESLPLGPYALCNALADAIEALELSRYARMQLFQQFEKAMTAFYPAMVDALNARLAQDGILPHLSFVPVRVRPGSVAPAAARAAKEAEDQQAQGGHGSAGAPGGAPQPGGGGGGGHAGSGHAAGMTGGRGMQAPTGAESSNRGWAPGSPQQPAPAKPANAGFALLQNLLKRRRVLLAKLRPGGNDERVREPLRRDEVLDALQRMRNTATKADTLADYRQILLAQARQMHGHGVTLADADSDSFDLLALFTAQLHRDLRKASPGEALVERLRLPLAQLALRDHRFFTDAAHPARQILSAVSVAGAHWLADDDMDSQWLGLLQRAVSSVQQDSDGAFDTFVEANQTLQSGLQALARKAEMTERRQVEAARGREKLALARQRAHAEIERLLHGRDLPRFHSILMEQAWADVLSLVHLRSGEHSADWQQLLDVTARIIDASTADAPQEADPEFVAQVRGALEQVGYHAEDANAIARQLAHGRSETDDLASRTELLVQLRARARLGEGNAATAPAAEASAAHGPEERAAREQLRALQRPVWIELEDDDQSLRRRLAWVSANSGQALVVNRRGLRVGNDDLEALARKLAAGRMRLLDGDPTPAEAAWDATMNSLQRIAMSEGPLDGEPGYGD</sequence>
<dbReference type="Pfam" id="PF07793">
    <property type="entry name" value="DUF1631"/>
    <property type="match status" value="1"/>
</dbReference>
<feature type="region of interest" description="Disordered" evidence="1">
    <location>
        <begin position="242"/>
        <end position="319"/>
    </location>
</feature>
<gene>
    <name evidence="2" type="ORF">H9L17_06340</name>
</gene>
<evidence type="ECO:0000313" key="2">
    <source>
        <dbReference type="EMBL" id="QNN47746.1"/>
    </source>
</evidence>
<protein>
    <submittedName>
        <fullName evidence="2">DUF1631 family protein</fullName>
    </submittedName>
</protein>
<dbReference type="InterPro" id="IPR012434">
    <property type="entry name" value="DUF1631"/>
</dbReference>
<reference evidence="2 3" key="1">
    <citation type="submission" date="2020-08" db="EMBL/GenBank/DDBJ databases">
        <title>Genome sequence of Thermomonas brevis KACC 16975T.</title>
        <authorList>
            <person name="Hyun D.-W."/>
            <person name="Bae J.-W."/>
        </authorList>
    </citation>
    <scope>NUCLEOTIDE SEQUENCE [LARGE SCALE GENOMIC DNA]</scope>
    <source>
        <strain evidence="2 3">KACC 16975</strain>
    </source>
</reference>